<dbReference type="AlphaFoldDB" id="A0A9W8IFB5"/>
<feature type="region of interest" description="Disordered" evidence="2">
    <location>
        <begin position="175"/>
        <end position="320"/>
    </location>
</feature>
<proteinExistence type="inferred from homology"/>
<organism evidence="3 4">
    <name type="scientific">Coemansia aciculifera</name>
    <dbReference type="NCBI Taxonomy" id="417176"/>
    <lineage>
        <taxon>Eukaryota</taxon>
        <taxon>Fungi</taxon>
        <taxon>Fungi incertae sedis</taxon>
        <taxon>Zoopagomycota</taxon>
        <taxon>Kickxellomycotina</taxon>
        <taxon>Kickxellomycetes</taxon>
        <taxon>Kickxellales</taxon>
        <taxon>Kickxellaceae</taxon>
        <taxon>Coemansia</taxon>
    </lineage>
</organism>
<evidence type="ECO:0000313" key="3">
    <source>
        <dbReference type="EMBL" id="KAJ2859880.1"/>
    </source>
</evidence>
<feature type="compositionally biased region" description="Low complexity" evidence="2">
    <location>
        <begin position="204"/>
        <end position="219"/>
    </location>
</feature>
<name>A0A9W8IFB5_9FUNG</name>
<dbReference type="Proteomes" id="UP001140074">
    <property type="component" value="Unassembled WGS sequence"/>
</dbReference>
<protein>
    <submittedName>
        <fullName evidence="3">Vacuolar protein sorting-associated protein ist1</fullName>
    </submittedName>
</protein>
<evidence type="ECO:0000313" key="4">
    <source>
        <dbReference type="Proteomes" id="UP001140074"/>
    </source>
</evidence>
<dbReference type="EMBL" id="JANBUY010000345">
    <property type="protein sequence ID" value="KAJ2859880.1"/>
    <property type="molecule type" value="Genomic_DNA"/>
</dbReference>
<comment type="similarity">
    <text evidence="1">Belongs to the IST1 family.</text>
</comment>
<feature type="compositionally biased region" description="Basic and acidic residues" evidence="2">
    <location>
        <begin position="309"/>
        <end position="320"/>
    </location>
</feature>
<dbReference type="GO" id="GO:0015031">
    <property type="term" value="P:protein transport"/>
    <property type="evidence" value="ECO:0007669"/>
    <property type="project" value="InterPro"/>
</dbReference>
<gene>
    <name evidence="3" type="primary">IST1</name>
    <name evidence="3" type="ORF">GGH94_005857</name>
</gene>
<accession>A0A9W8IFB5</accession>
<feature type="compositionally biased region" description="Low complexity" evidence="2">
    <location>
        <begin position="244"/>
        <end position="265"/>
    </location>
</feature>
<dbReference type="InterPro" id="IPR005061">
    <property type="entry name" value="Ist1"/>
</dbReference>
<evidence type="ECO:0000256" key="2">
    <source>
        <dbReference type="SAM" id="MobiDB-lite"/>
    </source>
</evidence>
<dbReference type="InterPro" id="IPR042277">
    <property type="entry name" value="IST1-like"/>
</dbReference>
<dbReference type="Gene3D" id="1.20.1260.60">
    <property type="entry name" value="Vacuolar protein sorting-associated protein Ist1"/>
    <property type="match status" value="1"/>
</dbReference>
<dbReference type="PANTHER" id="PTHR12161">
    <property type="entry name" value="IST1 FAMILY MEMBER"/>
    <property type="match status" value="1"/>
</dbReference>
<dbReference type="Pfam" id="PF03398">
    <property type="entry name" value="Ist1"/>
    <property type="match status" value="1"/>
</dbReference>
<dbReference type="PANTHER" id="PTHR12161:SF5">
    <property type="entry name" value="IST1 HOMOLOG"/>
    <property type="match status" value="1"/>
</dbReference>
<evidence type="ECO:0000256" key="1">
    <source>
        <dbReference type="ARBA" id="ARBA00005536"/>
    </source>
</evidence>
<sequence length="320" mass="34312">MPFHVTKFKVELKLAINRLRLLQAKKSSLNLKARREIAPLLETGKIESATVRVENIIREDLNVEALEMVELYCELLTARVGLVDQSRTVDPGVSEAVYSVIYASSRIDVRELTMLREMLTAKYGKELVLEAMDNSTGLVNAKLVRKLSVNTPPDSLIKMYLTEIASFYHVRWRPDGEEDEDAAPGGSDNDTPSGGLKEPASVIPVAPSESEPAAKPAAVDEGSGNELGSDKDEALPSVPLAKPAAATTATAIAAADELETEGPAPATEPPILLPRATAPSKAPATQPAANKARASPQQSSDGGIPSLEDLQRRFEALKRA</sequence>
<keyword evidence="4" id="KW-1185">Reference proteome</keyword>
<reference evidence="3" key="1">
    <citation type="submission" date="2022-07" db="EMBL/GenBank/DDBJ databases">
        <title>Phylogenomic reconstructions and comparative analyses of Kickxellomycotina fungi.</title>
        <authorList>
            <person name="Reynolds N.K."/>
            <person name="Stajich J.E."/>
            <person name="Barry K."/>
            <person name="Grigoriev I.V."/>
            <person name="Crous P."/>
            <person name="Smith M.E."/>
        </authorList>
    </citation>
    <scope>NUCLEOTIDE SEQUENCE</scope>
    <source>
        <strain evidence="3">RSA 476</strain>
    </source>
</reference>
<dbReference type="FunFam" id="1.20.1260.60:FF:000002">
    <property type="entry name" value="Vacuolar protein sorting-associated protein IST1"/>
    <property type="match status" value="1"/>
</dbReference>
<comment type="caution">
    <text evidence="3">The sequence shown here is derived from an EMBL/GenBank/DDBJ whole genome shotgun (WGS) entry which is preliminary data.</text>
</comment>